<keyword evidence="4 5" id="KW-0472">Membrane</keyword>
<comment type="subcellular location">
    <subcellularLocation>
        <location evidence="1">Membrane</location>
    </subcellularLocation>
</comment>
<dbReference type="Gene3D" id="1.20.1070.10">
    <property type="entry name" value="Rhodopsin 7-helix transmembrane proteins"/>
    <property type="match status" value="1"/>
</dbReference>
<evidence type="ECO:0000256" key="3">
    <source>
        <dbReference type="ARBA" id="ARBA00022989"/>
    </source>
</evidence>
<name>A0A1W0WB88_HYPEX</name>
<dbReference type="InterPro" id="IPR017452">
    <property type="entry name" value="GPCR_Rhodpsn_7TM"/>
</dbReference>
<evidence type="ECO:0000256" key="1">
    <source>
        <dbReference type="ARBA" id="ARBA00004370"/>
    </source>
</evidence>
<keyword evidence="3 5" id="KW-1133">Transmembrane helix</keyword>
<feature type="transmembrane region" description="Helical" evidence="5">
    <location>
        <begin position="103"/>
        <end position="123"/>
    </location>
</feature>
<feature type="transmembrane region" description="Helical" evidence="5">
    <location>
        <begin position="6"/>
        <end position="22"/>
    </location>
</feature>
<sequence>MYVPQLIVLVSSPVFLSIFWHRRQTRRQHLQIDPVRPSLQVSTGRQSTNNVIKRTRARKQSRNELRLVLWVVCLQLLCWLPVTMVAIWLAGRRLPYMGNIYEITELFPGLLLLADPVVYLVFLKDVRKEVAAQVGLAFRAVQSVASHVATSQPHDR</sequence>
<feature type="domain" description="G-protein coupled receptors family 1 profile" evidence="6">
    <location>
        <begin position="1"/>
        <end position="119"/>
    </location>
</feature>
<evidence type="ECO:0000313" key="7">
    <source>
        <dbReference type="EMBL" id="OQV12440.1"/>
    </source>
</evidence>
<evidence type="ECO:0000256" key="5">
    <source>
        <dbReference type="SAM" id="Phobius"/>
    </source>
</evidence>
<protein>
    <recommendedName>
        <fullName evidence="6">G-protein coupled receptors family 1 profile domain-containing protein</fullName>
    </recommendedName>
</protein>
<dbReference type="PROSITE" id="PS50262">
    <property type="entry name" value="G_PROTEIN_RECEP_F1_2"/>
    <property type="match status" value="1"/>
</dbReference>
<organism evidence="7 8">
    <name type="scientific">Hypsibius exemplaris</name>
    <name type="common">Freshwater tardigrade</name>
    <dbReference type="NCBI Taxonomy" id="2072580"/>
    <lineage>
        <taxon>Eukaryota</taxon>
        <taxon>Metazoa</taxon>
        <taxon>Ecdysozoa</taxon>
        <taxon>Tardigrada</taxon>
        <taxon>Eutardigrada</taxon>
        <taxon>Parachela</taxon>
        <taxon>Hypsibioidea</taxon>
        <taxon>Hypsibiidae</taxon>
        <taxon>Hypsibius</taxon>
    </lineage>
</organism>
<accession>A0A1W0WB88</accession>
<keyword evidence="2 5" id="KW-0812">Transmembrane</keyword>
<dbReference type="GO" id="GO:0016020">
    <property type="term" value="C:membrane"/>
    <property type="evidence" value="ECO:0007669"/>
    <property type="project" value="UniProtKB-SubCell"/>
</dbReference>
<evidence type="ECO:0000313" key="8">
    <source>
        <dbReference type="Proteomes" id="UP000192578"/>
    </source>
</evidence>
<feature type="transmembrane region" description="Helical" evidence="5">
    <location>
        <begin position="67"/>
        <end position="91"/>
    </location>
</feature>
<reference evidence="8" key="1">
    <citation type="submission" date="2017-01" db="EMBL/GenBank/DDBJ databases">
        <title>Comparative genomics of anhydrobiosis in the tardigrade Hypsibius dujardini.</title>
        <authorList>
            <person name="Yoshida Y."/>
            <person name="Koutsovoulos G."/>
            <person name="Laetsch D."/>
            <person name="Stevens L."/>
            <person name="Kumar S."/>
            <person name="Horikawa D."/>
            <person name="Ishino K."/>
            <person name="Komine S."/>
            <person name="Tomita M."/>
            <person name="Blaxter M."/>
            <person name="Arakawa K."/>
        </authorList>
    </citation>
    <scope>NUCLEOTIDE SEQUENCE [LARGE SCALE GENOMIC DNA]</scope>
    <source>
        <strain evidence="8">Z151</strain>
    </source>
</reference>
<dbReference type="Proteomes" id="UP000192578">
    <property type="component" value="Unassembled WGS sequence"/>
</dbReference>
<evidence type="ECO:0000259" key="6">
    <source>
        <dbReference type="PROSITE" id="PS50262"/>
    </source>
</evidence>
<gene>
    <name evidence="7" type="ORF">BV898_13316</name>
</gene>
<comment type="caution">
    <text evidence="7">The sequence shown here is derived from an EMBL/GenBank/DDBJ whole genome shotgun (WGS) entry which is preliminary data.</text>
</comment>
<dbReference type="SUPFAM" id="SSF81321">
    <property type="entry name" value="Family A G protein-coupled receptor-like"/>
    <property type="match status" value="1"/>
</dbReference>
<evidence type="ECO:0000256" key="2">
    <source>
        <dbReference type="ARBA" id="ARBA00022692"/>
    </source>
</evidence>
<evidence type="ECO:0000256" key="4">
    <source>
        <dbReference type="ARBA" id="ARBA00023136"/>
    </source>
</evidence>
<keyword evidence="8" id="KW-1185">Reference proteome</keyword>
<dbReference type="EMBL" id="MTYJ01000145">
    <property type="protein sequence ID" value="OQV12440.1"/>
    <property type="molecule type" value="Genomic_DNA"/>
</dbReference>
<dbReference type="AlphaFoldDB" id="A0A1W0WB88"/>
<proteinExistence type="predicted"/>